<accession>A0A931AXU0</accession>
<dbReference type="PANTHER" id="PTHR43433">
    <property type="entry name" value="HYDROLASE, ALPHA/BETA FOLD FAMILY PROTEIN"/>
    <property type="match status" value="1"/>
</dbReference>
<dbReference type="InterPro" id="IPR050471">
    <property type="entry name" value="AB_hydrolase"/>
</dbReference>
<dbReference type="EMBL" id="JADPRT010000002">
    <property type="protein sequence ID" value="MBF9067510.1"/>
    <property type="molecule type" value="Genomic_DNA"/>
</dbReference>
<evidence type="ECO:0000313" key="4">
    <source>
        <dbReference type="Proteomes" id="UP000657385"/>
    </source>
</evidence>
<feature type="region of interest" description="Disordered" evidence="1">
    <location>
        <begin position="1"/>
        <end position="27"/>
    </location>
</feature>
<name>A0A931AXU0_9ACTN</name>
<dbReference type="Proteomes" id="UP000657385">
    <property type="component" value="Unassembled WGS sequence"/>
</dbReference>
<feature type="compositionally biased region" description="Low complexity" evidence="1">
    <location>
        <begin position="15"/>
        <end position="27"/>
    </location>
</feature>
<dbReference type="InterPro" id="IPR029058">
    <property type="entry name" value="AB_hydrolase_fold"/>
</dbReference>
<proteinExistence type="predicted"/>
<evidence type="ECO:0000256" key="1">
    <source>
        <dbReference type="SAM" id="MobiDB-lite"/>
    </source>
</evidence>
<dbReference type="InterPro" id="IPR000073">
    <property type="entry name" value="AB_hydrolase_1"/>
</dbReference>
<dbReference type="GO" id="GO:0016787">
    <property type="term" value="F:hydrolase activity"/>
    <property type="evidence" value="ECO:0007669"/>
    <property type="project" value="UniProtKB-KW"/>
</dbReference>
<feature type="domain" description="AB hydrolase-1" evidence="2">
    <location>
        <begin position="46"/>
        <end position="264"/>
    </location>
</feature>
<dbReference type="SUPFAM" id="SSF53474">
    <property type="entry name" value="alpha/beta-Hydrolases"/>
    <property type="match status" value="1"/>
</dbReference>
<dbReference type="Gene3D" id="3.40.50.1820">
    <property type="entry name" value="alpha/beta hydrolase"/>
    <property type="match status" value="1"/>
</dbReference>
<reference evidence="3" key="1">
    <citation type="submission" date="2020-11" db="EMBL/GenBank/DDBJ databases">
        <title>Isolation and identification of active actinomycetes.</title>
        <authorList>
            <person name="Yu B."/>
        </authorList>
    </citation>
    <scope>NUCLEOTIDE SEQUENCE</scope>
    <source>
        <strain evidence="3">NEAU-YB345</strain>
    </source>
</reference>
<comment type="caution">
    <text evidence="3">The sequence shown here is derived from an EMBL/GenBank/DDBJ whole genome shotgun (WGS) entry which is preliminary data.</text>
</comment>
<dbReference type="RefSeq" id="WP_196192683.1">
    <property type="nucleotide sequence ID" value="NZ_JADPRT010000002.1"/>
</dbReference>
<dbReference type="PANTHER" id="PTHR43433:SF5">
    <property type="entry name" value="AB HYDROLASE-1 DOMAIN-CONTAINING PROTEIN"/>
    <property type="match status" value="1"/>
</dbReference>
<dbReference type="Pfam" id="PF00561">
    <property type="entry name" value="Abhydrolase_1"/>
    <property type="match status" value="1"/>
</dbReference>
<organism evidence="3 4">
    <name type="scientific">Streptacidiphilus fuscans</name>
    <dbReference type="NCBI Taxonomy" id="2789292"/>
    <lineage>
        <taxon>Bacteria</taxon>
        <taxon>Bacillati</taxon>
        <taxon>Actinomycetota</taxon>
        <taxon>Actinomycetes</taxon>
        <taxon>Kitasatosporales</taxon>
        <taxon>Streptomycetaceae</taxon>
        <taxon>Streptacidiphilus</taxon>
    </lineage>
</organism>
<evidence type="ECO:0000259" key="2">
    <source>
        <dbReference type="Pfam" id="PF00561"/>
    </source>
</evidence>
<gene>
    <name evidence="3" type="ORF">I2501_05585</name>
</gene>
<evidence type="ECO:0000313" key="3">
    <source>
        <dbReference type="EMBL" id="MBF9067510.1"/>
    </source>
</evidence>
<keyword evidence="4" id="KW-1185">Reference proteome</keyword>
<dbReference type="AlphaFoldDB" id="A0A931AXU0"/>
<protein>
    <submittedName>
        <fullName evidence="3">Alpha/beta hydrolase</fullName>
    </submittedName>
</protein>
<dbReference type="PRINTS" id="PR00111">
    <property type="entry name" value="ABHYDROLASE"/>
</dbReference>
<sequence>MTETHTRPESALPQSAPLESALLEPALPDTRRTEYLRTGTGPGLALAHGAGGDVELNFGPLLRRLSGRRQLVGTRYPGTGASDPSGDLDVGTLADSLVAALVREGHERFPVVGASFGSAVALAAALRHPERVTALVLTVGFAEPDAQLRTVASVWAALHAAQARSELGAYLISLLTHPRQLAELGADEQRALAAQVGKSLPEGGLRQITAATTVRLTDHLGEIAVPTLVVVAGADRVVLPTSSRLLGERIPGATVVEYPDAGHAFTQDEGLVWAEDVERFLDRVERHGT</sequence>
<keyword evidence="3" id="KW-0378">Hydrolase</keyword>